<dbReference type="GO" id="GO:0016301">
    <property type="term" value="F:kinase activity"/>
    <property type="evidence" value="ECO:0007669"/>
    <property type="project" value="UniProtKB-KW"/>
</dbReference>
<reference evidence="1 2" key="1">
    <citation type="submission" date="2019-07" db="EMBL/GenBank/DDBJ databases">
        <title>De Novo Assembly of kiwifruit Actinidia rufa.</title>
        <authorList>
            <person name="Sugita-Konishi S."/>
            <person name="Sato K."/>
            <person name="Mori E."/>
            <person name="Abe Y."/>
            <person name="Kisaki G."/>
            <person name="Hamano K."/>
            <person name="Suezawa K."/>
            <person name="Otani M."/>
            <person name="Fukuda T."/>
            <person name="Manabe T."/>
            <person name="Gomi K."/>
            <person name="Tabuchi M."/>
            <person name="Akimitsu K."/>
            <person name="Kataoka I."/>
        </authorList>
    </citation>
    <scope>NUCLEOTIDE SEQUENCE [LARGE SCALE GENOMIC DNA]</scope>
    <source>
        <strain evidence="2">cv. Fuchu</strain>
    </source>
</reference>
<evidence type="ECO:0000313" key="2">
    <source>
        <dbReference type="Proteomes" id="UP000585474"/>
    </source>
</evidence>
<dbReference type="GO" id="GO:0038199">
    <property type="term" value="F:ethylene receptor activity"/>
    <property type="evidence" value="ECO:0007669"/>
    <property type="project" value="TreeGrafter"/>
</dbReference>
<evidence type="ECO:0000313" key="1">
    <source>
        <dbReference type="EMBL" id="GFZ19846.1"/>
    </source>
</evidence>
<dbReference type="PANTHER" id="PTHR24423:SF622">
    <property type="entry name" value="ETHYLENE RECEPTOR"/>
    <property type="match status" value="1"/>
</dbReference>
<dbReference type="GO" id="GO:0046872">
    <property type="term" value="F:metal ion binding"/>
    <property type="evidence" value="ECO:0007669"/>
    <property type="project" value="UniProtKB-KW"/>
</dbReference>
<name>A0A7J0H9U6_9ERIC</name>
<dbReference type="PANTHER" id="PTHR24423">
    <property type="entry name" value="TWO-COMPONENT SENSOR HISTIDINE KINASE"/>
    <property type="match status" value="1"/>
</dbReference>
<proteinExistence type="predicted"/>
<evidence type="ECO:0008006" key="3">
    <source>
        <dbReference type="Google" id="ProtNLM"/>
    </source>
</evidence>
<gene>
    <name evidence="1" type="ORF">Acr_28g0005510</name>
</gene>
<dbReference type="OrthoDB" id="414945at2759"/>
<comment type="caution">
    <text evidence="1">The sequence shown here is derived from an EMBL/GenBank/DDBJ whole genome shotgun (WGS) entry which is preliminary data.</text>
</comment>
<organism evidence="1 2">
    <name type="scientific">Actinidia rufa</name>
    <dbReference type="NCBI Taxonomy" id="165716"/>
    <lineage>
        <taxon>Eukaryota</taxon>
        <taxon>Viridiplantae</taxon>
        <taxon>Streptophyta</taxon>
        <taxon>Embryophyta</taxon>
        <taxon>Tracheophyta</taxon>
        <taxon>Spermatophyta</taxon>
        <taxon>Magnoliopsida</taxon>
        <taxon>eudicotyledons</taxon>
        <taxon>Gunneridae</taxon>
        <taxon>Pentapetalae</taxon>
        <taxon>asterids</taxon>
        <taxon>Ericales</taxon>
        <taxon>Actinidiaceae</taxon>
        <taxon>Actinidia</taxon>
    </lineage>
</organism>
<protein>
    <recommendedName>
        <fullName evidence="3">Reverse transcriptase Ty1/copia-type domain-containing protein</fullName>
    </recommendedName>
</protein>
<sequence>MPYCSYDDGDNDNVVYLNHCQKLSDLLISLFLLHPTPIPLLPHQQQQLLLNRPLPDPFRPLPRPLRVDPLPQCLHSLRPQLLLALNLLKFFTALQFTVTSLSLARLVPQILRVMAQHKFVSPGPSHHFGNLREGVSKAFALDNYAIWLTNELASKLVLSHELNHVETIAETAHALIYSVTSVPVMSALPCAPSHTLLTLYLINCQASAPGTSPATSIPTAISCHISNAHPFIFWLLGPDHYKTDCPKNPTCRDPRPQSIATTAGVSSTTSASSMLIDVSISPWYFDSRCSNHMTSDLSIFSSKFSESSFLIIYTSNGSSMTIDHDLQTDQTLGIGRRHGRLFQLVHLHLPIPTVATTSATSLSFVQTMPKNTVILPFLSFYKHKALFPTVLAMPSSSSAPPYLIDPSIKLFLEDVDVPTVLLDDAPHVAPPATVYPVESPSTDSAPLVARTSYPSTCQSAHGIVLLIFYVDDMIIIGDDAHGIFELKDFFHRYFEMKDIGPLTYFLGLDVSSAFTDILLLRPSMPRISLPVLDFQILIGSLIYLIVTHLDIAHTVHLVTQFMFAPRSSHYAAIHCILCTVHLHVSSADQTANSFTKSLPPGRFDALVTKLKLLSGLVEEDSSIELKSHCVNLVLILKQVGITLKIMCALKGLNFEIWVCGKVPKQVIGDEMRITQAILTMVLVLLKFDVNGASFGKDYWKLQ</sequence>
<dbReference type="Proteomes" id="UP000585474">
    <property type="component" value="Unassembled WGS sequence"/>
</dbReference>
<keyword evidence="2" id="KW-1185">Reference proteome</keyword>
<dbReference type="AlphaFoldDB" id="A0A7J0H9U6"/>
<dbReference type="EMBL" id="BJWL01000028">
    <property type="protein sequence ID" value="GFZ19846.1"/>
    <property type="molecule type" value="Genomic_DNA"/>
</dbReference>
<accession>A0A7J0H9U6</accession>
<dbReference type="GO" id="GO:0005524">
    <property type="term" value="F:ATP binding"/>
    <property type="evidence" value="ECO:0007669"/>
    <property type="project" value="UniProtKB-KW"/>
</dbReference>
<dbReference type="GO" id="GO:0005783">
    <property type="term" value="C:endoplasmic reticulum"/>
    <property type="evidence" value="ECO:0007669"/>
    <property type="project" value="TreeGrafter"/>
</dbReference>
<dbReference type="GO" id="GO:0051740">
    <property type="term" value="F:ethylene binding"/>
    <property type="evidence" value="ECO:0007669"/>
    <property type="project" value="TreeGrafter"/>
</dbReference>